<accession>A0A022Q9G3</accession>
<dbReference type="AlphaFoldDB" id="A0A022Q9G3"/>
<dbReference type="Gene3D" id="1.20.1280.50">
    <property type="match status" value="1"/>
</dbReference>
<keyword evidence="3" id="KW-1185">Reference proteome</keyword>
<organism evidence="2 3">
    <name type="scientific">Erythranthe guttata</name>
    <name type="common">Yellow monkey flower</name>
    <name type="synonym">Mimulus guttatus</name>
    <dbReference type="NCBI Taxonomy" id="4155"/>
    <lineage>
        <taxon>Eukaryota</taxon>
        <taxon>Viridiplantae</taxon>
        <taxon>Streptophyta</taxon>
        <taxon>Embryophyta</taxon>
        <taxon>Tracheophyta</taxon>
        <taxon>Spermatophyta</taxon>
        <taxon>Magnoliopsida</taxon>
        <taxon>eudicotyledons</taxon>
        <taxon>Gunneridae</taxon>
        <taxon>Pentapetalae</taxon>
        <taxon>asterids</taxon>
        <taxon>lamiids</taxon>
        <taxon>Lamiales</taxon>
        <taxon>Phrymaceae</taxon>
        <taxon>Erythranthe</taxon>
    </lineage>
</organism>
<dbReference type="InterPro" id="IPR050796">
    <property type="entry name" value="SCF_F-box_component"/>
</dbReference>
<dbReference type="Pfam" id="PF00646">
    <property type="entry name" value="F-box"/>
    <property type="match status" value="1"/>
</dbReference>
<dbReference type="PANTHER" id="PTHR31672:SF13">
    <property type="entry name" value="F-BOX PROTEIN CPR30-LIKE"/>
    <property type="match status" value="1"/>
</dbReference>
<evidence type="ECO:0000313" key="2">
    <source>
        <dbReference type="EMBL" id="EYU25332.1"/>
    </source>
</evidence>
<dbReference type="CDD" id="cd22157">
    <property type="entry name" value="F-box_AtFBW1-like"/>
    <property type="match status" value="1"/>
</dbReference>
<dbReference type="EMBL" id="KI632003">
    <property type="protein sequence ID" value="EYU25332.1"/>
    <property type="molecule type" value="Genomic_DNA"/>
</dbReference>
<dbReference type="InterPro" id="IPR017451">
    <property type="entry name" value="F-box-assoc_interact_dom"/>
</dbReference>
<name>A0A022Q9G3_ERYGU</name>
<sequence>MSEIPLELCREILSLLPAEPLLRFRCVCKSWRETIDDPIFIRLHLDRQLLNARDSSNGVGRLILRGDLDNRFYSLPIDSVNSDTVKPTLLKHTPTHEWTNSPLSSCNGVILISYSKRNYLLWNPLTRDLHNLPPVTTMSKKTRGLYHSVSGLGYDSASNDFKVVKIAQIFDPRDRSLKSETMLYSLKSGSWRKINDFPYRISRLSGAVFLEGALHWISEYRLLPLPFDVYGYEKPLAKHLSALGGCLILCCCSRVERLDVWSMEDYGLENSWVKLFSVGVSDFVGLVVTLRPIAYSKRRGEVLLQHDKKEFVWFDLETKLVKKKIRIHRQPTMFSSLFSVASLVRLNSR</sequence>
<dbReference type="STRING" id="4155.A0A022Q9G3"/>
<protein>
    <recommendedName>
        <fullName evidence="1">F-box domain-containing protein</fullName>
    </recommendedName>
</protein>
<reference evidence="2 3" key="1">
    <citation type="journal article" date="2013" name="Proc. Natl. Acad. Sci. U.S.A.">
        <title>Fine-scale variation in meiotic recombination in Mimulus inferred from population shotgun sequencing.</title>
        <authorList>
            <person name="Hellsten U."/>
            <person name="Wright K.M."/>
            <person name="Jenkins J."/>
            <person name="Shu S."/>
            <person name="Yuan Y."/>
            <person name="Wessler S.R."/>
            <person name="Schmutz J."/>
            <person name="Willis J.H."/>
            <person name="Rokhsar D.S."/>
        </authorList>
    </citation>
    <scope>NUCLEOTIDE SEQUENCE [LARGE SCALE GENOMIC DNA]</scope>
    <source>
        <strain evidence="3">cv. DUN x IM62</strain>
    </source>
</reference>
<evidence type="ECO:0000259" key="1">
    <source>
        <dbReference type="PROSITE" id="PS50181"/>
    </source>
</evidence>
<dbReference type="InterPro" id="IPR001810">
    <property type="entry name" value="F-box_dom"/>
</dbReference>
<dbReference type="Proteomes" id="UP000030748">
    <property type="component" value="Unassembled WGS sequence"/>
</dbReference>
<dbReference type="Pfam" id="PF07734">
    <property type="entry name" value="FBA_1"/>
    <property type="match status" value="1"/>
</dbReference>
<dbReference type="InterPro" id="IPR006527">
    <property type="entry name" value="F-box-assoc_dom_typ1"/>
</dbReference>
<dbReference type="eggNOG" id="ENOG502QVMN">
    <property type="taxonomic scope" value="Eukaryota"/>
</dbReference>
<dbReference type="InterPro" id="IPR036047">
    <property type="entry name" value="F-box-like_dom_sf"/>
</dbReference>
<dbReference type="PANTHER" id="PTHR31672">
    <property type="entry name" value="BNACNNG10540D PROTEIN"/>
    <property type="match status" value="1"/>
</dbReference>
<gene>
    <name evidence="2" type="ORF">MIMGU_mgv1a009216mg</name>
</gene>
<feature type="domain" description="F-box" evidence="1">
    <location>
        <begin position="1"/>
        <end position="43"/>
    </location>
</feature>
<proteinExistence type="predicted"/>
<evidence type="ECO:0000313" key="3">
    <source>
        <dbReference type="Proteomes" id="UP000030748"/>
    </source>
</evidence>
<dbReference type="SUPFAM" id="SSF81383">
    <property type="entry name" value="F-box domain"/>
    <property type="match status" value="1"/>
</dbReference>
<dbReference type="PROSITE" id="PS50181">
    <property type="entry name" value="FBOX"/>
    <property type="match status" value="1"/>
</dbReference>
<dbReference type="SMART" id="SM00256">
    <property type="entry name" value="FBOX"/>
    <property type="match status" value="1"/>
</dbReference>
<dbReference type="NCBIfam" id="TIGR01640">
    <property type="entry name" value="F_box_assoc_1"/>
    <property type="match status" value="1"/>
</dbReference>